<dbReference type="AlphaFoldDB" id="A0A7W9BEQ3"/>
<dbReference type="PANTHER" id="PTHR36302">
    <property type="entry name" value="BLR7088 PROTEIN"/>
    <property type="match status" value="1"/>
</dbReference>
<dbReference type="InterPro" id="IPR036182">
    <property type="entry name" value="PCuAC_sf"/>
</dbReference>
<dbReference type="PROSITE" id="PS51257">
    <property type="entry name" value="PROKAR_LIPOPROTEIN"/>
    <property type="match status" value="1"/>
</dbReference>
<dbReference type="Pfam" id="PF04314">
    <property type="entry name" value="PCuAC"/>
    <property type="match status" value="1"/>
</dbReference>
<dbReference type="PANTHER" id="PTHR36302:SF1">
    <property type="entry name" value="COPPER CHAPERONE PCU(A)C"/>
    <property type="match status" value="1"/>
</dbReference>
<evidence type="ECO:0000313" key="2">
    <source>
        <dbReference type="Proteomes" id="UP000546200"/>
    </source>
</evidence>
<gene>
    <name evidence="1" type="ORF">FHS94_002726</name>
</gene>
<name>A0A7W9BEQ3_9SPHN</name>
<dbReference type="Gene3D" id="2.60.40.1890">
    <property type="entry name" value="PCu(A)C copper chaperone"/>
    <property type="match status" value="1"/>
</dbReference>
<comment type="caution">
    <text evidence="1">The sequence shown here is derived from an EMBL/GenBank/DDBJ whole genome shotgun (WGS) entry which is preliminary data.</text>
</comment>
<organism evidence="1 2">
    <name type="scientific">Sphingomonas aerophila</name>
    <dbReference type="NCBI Taxonomy" id="1344948"/>
    <lineage>
        <taxon>Bacteria</taxon>
        <taxon>Pseudomonadati</taxon>
        <taxon>Pseudomonadota</taxon>
        <taxon>Alphaproteobacteria</taxon>
        <taxon>Sphingomonadales</taxon>
        <taxon>Sphingomonadaceae</taxon>
        <taxon>Sphingomonas</taxon>
    </lineage>
</organism>
<accession>A0A7W9BEQ3</accession>
<proteinExistence type="predicted"/>
<dbReference type="Proteomes" id="UP000546200">
    <property type="component" value="Unassembled WGS sequence"/>
</dbReference>
<keyword evidence="2" id="KW-1185">Reference proteome</keyword>
<evidence type="ECO:0000313" key="1">
    <source>
        <dbReference type="EMBL" id="MBB5715869.1"/>
    </source>
</evidence>
<sequence>MRALLLGMVLITVGCSRPDQLSADKAWIRLPAAADRPAGAYFTLYGGPKDAQLIAVSSDVTVRGELHETATGPGGMMTMRALDRIPVPAGGEVVFRPGGKHVMLYGVPSALKPHGRSVLLTFTFADGTRVQRRAEVYAAGEAAPE</sequence>
<dbReference type="InterPro" id="IPR007410">
    <property type="entry name" value="LpqE-like"/>
</dbReference>
<reference evidence="1 2" key="1">
    <citation type="submission" date="2020-08" db="EMBL/GenBank/DDBJ databases">
        <title>Genomic Encyclopedia of Type Strains, Phase IV (KMG-IV): sequencing the most valuable type-strain genomes for metagenomic binning, comparative biology and taxonomic classification.</title>
        <authorList>
            <person name="Goeker M."/>
        </authorList>
    </citation>
    <scope>NUCLEOTIDE SEQUENCE [LARGE SCALE GENOMIC DNA]</scope>
    <source>
        <strain evidence="1 2">DSM 100044</strain>
    </source>
</reference>
<dbReference type="SUPFAM" id="SSF110087">
    <property type="entry name" value="DR1885-like metal-binding protein"/>
    <property type="match status" value="1"/>
</dbReference>
<dbReference type="InterPro" id="IPR058248">
    <property type="entry name" value="Lxx211020-like"/>
</dbReference>
<evidence type="ECO:0008006" key="3">
    <source>
        <dbReference type="Google" id="ProtNLM"/>
    </source>
</evidence>
<dbReference type="EMBL" id="JACIJK010000008">
    <property type="protein sequence ID" value="MBB5715869.1"/>
    <property type="molecule type" value="Genomic_DNA"/>
</dbReference>
<dbReference type="RefSeq" id="WP_184058625.1">
    <property type="nucleotide sequence ID" value="NZ_JACIJK010000008.1"/>
</dbReference>
<protein>
    <recommendedName>
        <fullName evidence="3">Copper chaperone PCu(A)C</fullName>
    </recommendedName>
</protein>